<dbReference type="InterPro" id="IPR036390">
    <property type="entry name" value="WH_DNA-bd_sf"/>
</dbReference>
<evidence type="ECO:0000256" key="4">
    <source>
        <dbReference type="SAM" id="MobiDB-lite"/>
    </source>
</evidence>
<dbReference type="Pfam" id="PF01614">
    <property type="entry name" value="IclR_C"/>
    <property type="match status" value="1"/>
</dbReference>
<evidence type="ECO:0000256" key="2">
    <source>
        <dbReference type="ARBA" id="ARBA00023125"/>
    </source>
</evidence>
<comment type="caution">
    <text evidence="7">The sequence shown here is derived from an EMBL/GenBank/DDBJ whole genome shotgun (WGS) entry which is preliminary data.</text>
</comment>
<dbReference type="InterPro" id="IPR029016">
    <property type="entry name" value="GAF-like_dom_sf"/>
</dbReference>
<dbReference type="Gene3D" id="3.30.450.40">
    <property type="match status" value="1"/>
</dbReference>
<dbReference type="CDD" id="cd00090">
    <property type="entry name" value="HTH_ARSR"/>
    <property type="match status" value="1"/>
</dbReference>
<evidence type="ECO:0000259" key="5">
    <source>
        <dbReference type="PROSITE" id="PS51077"/>
    </source>
</evidence>
<keyword evidence="8" id="KW-1185">Reference proteome</keyword>
<dbReference type="InterPro" id="IPR014757">
    <property type="entry name" value="Tscrpt_reg_IclR_C"/>
</dbReference>
<dbReference type="PANTHER" id="PTHR30136">
    <property type="entry name" value="HELIX-TURN-HELIX TRANSCRIPTIONAL REGULATOR, ICLR FAMILY"/>
    <property type="match status" value="1"/>
</dbReference>
<gene>
    <name evidence="7" type="ORF">PQR57_35235</name>
</gene>
<evidence type="ECO:0000256" key="1">
    <source>
        <dbReference type="ARBA" id="ARBA00023015"/>
    </source>
</evidence>
<dbReference type="SUPFAM" id="SSF46785">
    <property type="entry name" value="Winged helix' DNA-binding domain"/>
    <property type="match status" value="1"/>
</dbReference>
<dbReference type="InterPro" id="IPR011991">
    <property type="entry name" value="ArsR-like_HTH"/>
</dbReference>
<evidence type="ECO:0000259" key="6">
    <source>
        <dbReference type="PROSITE" id="PS51078"/>
    </source>
</evidence>
<organism evidence="7 8">
    <name type="scientific">Paraburkholderia dipogonis</name>
    <dbReference type="NCBI Taxonomy" id="1211383"/>
    <lineage>
        <taxon>Bacteria</taxon>
        <taxon>Pseudomonadati</taxon>
        <taxon>Pseudomonadota</taxon>
        <taxon>Betaproteobacteria</taxon>
        <taxon>Burkholderiales</taxon>
        <taxon>Burkholderiaceae</taxon>
        <taxon>Paraburkholderia</taxon>
    </lineage>
</organism>
<accession>A0ABW9B264</accession>
<dbReference type="InterPro" id="IPR005471">
    <property type="entry name" value="Tscrpt_reg_IclR_N"/>
</dbReference>
<dbReference type="Pfam" id="PF09339">
    <property type="entry name" value="HTH_IclR"/>
    <property type="match status" value="1"/>
</dbReference>
<dbReference type="SUPFAM" id="SSF55781">
    <property type="entry name" value="GAF domain-like"/>
    <property type="match status" value="1"/>
</dbReference>
<feature type="domain" description="HTH iclR-type" evidence="5">
    <location>
        <begin position="30"/>
        <end position="92"/>
    </location>
</feature>
<evidence type="ECO:0000313" key="7">
    <source>
        <dbReference type="EMBL" id="MFM0006228.1"/>
    </source>
</evidence>
<dbReference type="Proteomes" id="UP001629230">
    <property type="component" value="Unassembled WGS sequence"/>
</dbReference>
<evidence type="ECO:0000313" key="8">
    <source>
        <dbReference type="Proteomes" id="UP001629230"/>
    </source>
</evidence>
<dbReference type="PROSITE" id="PS51078">
    <property type="entry name" value="ICLR_ED"/>
    <property type="match status" value="1"/>
</dbReference>
<sequence length="276" mass="29643">MKTVSAPKKPSIQPGGKVVPASTGRRVRPVPAVTRAVAILRLLGKSNIGLGVKAIAQELNLVPSTCLHILRVLVEEDLIKVDPATKRYSMAVGMLALARNVLETLTFPNVVQPVLDRLAAEWEVSAIGVEVSGIDHMTVLALSKSKAPFRLQVDVGSRFPALVSATGRLVAAYSNLPSREIDRAFRDLRWGKAPNLGTWRKEVESVKKRGYSIDRGNYILGVVVVAAPVVDEHGQLTHTLVAVGVADQLDELQCTTLAQELKAEAEKLSAAPSAIN</sequence>
<dbReference type="InterPro" id="IPR036388">
    <property type="entry name" value="WH-like_DNA-bd_sf"/>
</dbReference>
<dbReference type="PANTHER" id="PTHR30136:SF24">
    <property type="entry name" value="HTH-TYPE TRANSCRIPTIONAL REPRESSOR ALLR"/>
    <property type="match status" value="1"/>
</dbReference>
<dbReference type="SMART" id="SM00346">
    <property type="entry name" value="HTH_ICLR"/>
    <property type="match status" value="1"/>
</dbReference>
<dbReference type="EMBL" id="JAQQEZ010000038">
    <property type="protein sequence ID" value="MFM0006228.1"/>
    <property type="molecule type" value="Genomic_DNA"/>
</dbReference>
<keyword evidence="1" id="KW-0805">Transcription regulation</keyword>
<name>A0ABW9B264_9BURK</name>
<dbReference type="InterPro" id="IPR050707">
    <property type="entry name" value="HTH_MetabolicPath_Reg"/>
</dbReference>
<feature type="region of interest" description="Disordered" evidence="4">
    <location>
        <begin position="1"/>
        <end position="24"/>
    </location>
</feature>
<dbReference type="Gene3D" id="1.10.10.10">
    <property type="entry name" value="Winged helix-like DNA-binding domain superfamily/Winged helix DNA-binding domain"/>
    <property type="match status" value="1"/>
</dbReference>
<feature type="domain" description="IclR-ED" evidence="6">
    <location>
        <begin position="93"/>
        <end position="274"/>
    </location>
</feature>
<dbReference type="PROSITE" id="PS51077">
    <property type="entry name" value="HTH_ICLR"/>
    <property type="match status" value="1"/>
</dbReference>
<reference evidence="7 8" key="1">
    <citation type="journal article" date="2024" name="Chem. Sci.">
        <title>Discovery of megapolipeptins by genome mining of a Burkholderiales bacteria collection.</title>
        <authorList>
            <person name="Paulo B.S."/>
            <person name="Recchia M.J.J."/>
            <person name="Lee S."/>
            <person name="Fergusson C.H."/>
            <person name="Romanowski S.B."/>
            <person name="Hernandez A."/>
            <person name="Krull N."/>
            <person name="Liu D.Y."/>
            <person name="Cavanagh H."/>
            <person name="Bos A."/>
            <person name="Gray C.A."/>
            <person name="Murphy B.T."/>
            <person name="Linington R.G."/>
            <person name="Eustaquio A.S."/>
        </authorList>
    </citation>
    <scope>NUCLEOTIDE SEQUENCE [LARGE SCALE GENOMIC DNA]</scope>
    <source>
        <strain evidence="7 8">RL17-350-BIC-A</strain>
    </source>
</reference>
<keyword evidence="3" id="KW-0804">Transcription</keyword>
<keyword evidence="2" id="KW-0238">DNA-binding</keyword>
<evidence type="ECO:0000256" key="3">
    <source>
        <dbReference type="ARBA" id="ARBA00023163"/>
    </source>
</evidence>
<proteinExistence type="predicted"/>
<protein>
    <submittedName>
        <fullName evidence="7">IclR family transcriptional regulator C-terminal domain-containing protein</fullName>
    </submittedName>
</protein>